<feature type="domain" description="DUF7729" evidence="3">
    <location>
        <begin position="247"/>
        <end position="458"/>
    </location>
</feature>
<sequence length="491" mass="52470">MTASNPTPVRQRRPRILAHSAFCLLTLVAALASPARALEVPYPPEITPPADLPGLPSALVVEDSVPAAAAAAAAAAPPESNLMMGSHNHQELRLRHRHRHRHRHMHLHRRQKDEDDGEDKDGGKGGSGGDKSEDKDEEEDDGKGKGGGDKSEGETDGGKTESKDADKTQTADGEKETDKVSTSPPSPDDDKDGKEDKDDEGDKDEDKDKESTSDAPTKTATDDPASSTSTSESTSTATEDADDEDTPLPVPFDGTAPSEFKSSGDADESCPDFISSLLSSDTFNDCYPISMLILKSNGFFDAKRLITSMVRVLDAGCAADVDSCSDFMRTAAQDLTAEANCKEEYDDGVTAVTEAYNGLMNYKIVYSATCLQDPETDQYCYASAVTNSSDSSDSYLYFLPYNLTLPAASTPGCSWCNKETMDIFHAASSNRKLPISDTYEDAARQMNDLCDPDWVNGTLPEAVEDAGPALLPSWALVAASVALVGALESLL</sequence>
<evidence type="ECO:0000313" key="4">
    <source>
        <dbReference type="EMBL" id="KFH48152.1"/>
    </source>
</evidence>
<dbReference type="Proteomes" id="UP000029964">
    <property type="component" value="Unassembled WGS sequence"/>
</dbReference>
<dbReference type="AlphaFoldDB" id="A0A086TFM0"/>
<evidence type="ECO:0000259" key="3">
    <source>
        <dbReference type="Pfam" id="PF24855"/>
    </source>
</evidence>
<evidence type="ECO:0000313" key="5">
    <source>
        <dbReference type="Proteomes" id="UP000029964"/>
    </source>
</evidence>
<feature type="compositionally biased region" description="Basic residues" evidence="1">
    <location>
        <begin position="94"/>
        <end position="110"/>
    </location>
</feature>
<accession>A0A086TFM0</accession>
<proteinExistence type="predicted"/>
<feature type="compositionally biased region" description="Basic and acidic residues" evidence="1">
    <location>
        <begin position="142"/>
        <end position="179"/>
    </location>
</feature>
<gene>
    <name evidence="4" type="ORF">ACRE_010670</name>
</gene>
<evidence type="ECO:0000256" key="1">
    <source>
        <dbReference type="SAM" id="MobiDB-lite"/>
    </source>
</evidence>
<protein>
    <recommendedName>
        <fullName evidence="3">DUF7729 domain-containing protein</fullName>
    </recommendedName>
</protein>
<dbReference type="Pfam" id="PF24855">
    <property type="entry name" value="DUF7729"/>
    <property type="match status" value="1"/>
</dbReference>
<feature type="chain" id="PRO_5001815685" description="DUF7729 domain-containing protein" evidence="2">
    <location>
        <begin position="38"/>
        <end position="491"/>
    </location>
</feature>
<feature type="signal peptide" evidence="2">
    <location>
        <begin position="1"/>
        <end position="37"/>
    </location>
</feature>
<organism evidence="4 5">
    <name type="scientific">Hapsidospora chrysogenum (strain ATCC 11550 / CBS 779.69 / DSM 880 / IAM 14645 / JCM 23072 / IMI 49137)</name>
    <name type="common">Acremonium chrysogenum</name>
    <dbReference type="NCBI Taxonomy" id="857340"/>
    <lineage>
        <taxon>Eukaryota</taxon>
        <taxon>Fungi</taxon>
        <taxon>Dikarya</taxon>
        <taxon>Ascomycota</taxon>
        <taxon>Pezizomycotina</taxon>
        <taxon>Sordariomycetes</taxon>
        <taxon>Hypocreomycetidae</taxon>
        <taxon>Hypocreales</taxon>
        <taxon>Bionectriaceae</taxon>
        <taxon>Hapsidospora</taxon>
    </lineage>
</organism>
<dbReference type="PANTHER" id="PTHR39460">
    <property type="entry name" value="EXPRESSED PROTEIN"/>
    <property type="match status" value="1"/>
</dbReference>
<dbReference type="EMBL" id="JPKY01000005">
    <property type="protein sequence ID" value="KFH48152.1"/>
    <property type="molecule type" value="Genomic_DNA"/>
</dbReference>
<comment type="caution">
    <text evidence="4">The sequence shown here is derived from an EMBL/GenBank/DDBJ whole genome shotgun (WGS) entry which is preliminary data.</text>
</comment>
<reference evidence="5" key="1">
    <citation type="journal article" date="2014" name="Genome Announc.">
        <title>Genome sequence and annotation of Acremonium chrysogenum, producer of the beta-lactam antibiotic cephalosporin C.</title>
        <authorList>
            <person name="Terfehr D."/>
            <person name="Dahlmann T.A."/>
            <person name="Specht T."/>
            <person name="Zadra I."/>
            <person name="Kuernsteiner H."/>
            <person name="Kueck U."/>
        </authorList>
    </citation>
    <scope>NUCLEOTIDE SEQUENCE [LARGE SCALE GENOMIC DNA]</scope>
    <source>
        <strain evidence="5">ATCC 11550 / CBS 779.69 / DSM 880 / IAM 14645 / JCM 23072 / IMI 49137</strain>
    </source>
</reference>
<dbReference type="InterPro" id="IPR056146">
    <property type="entry name" value="DUF7729"/>
</dbReference>
<dbReference type="OrthoDB" id="2564812at2759"/>
<name>A0A086TFM0_HAPC1</name>
<feature type="region of interest" description="Disordered" evidence="1">
    <location>
        <begin position="90"/>
        <end position="267"/>
    </location>
</feature>
<keyword evidence="5" id="KW-1185">Reference proteome</keyword>
<keyword evidence="2" id="KW-0732">Signal</keyword>
<evidence type="ECO:0000256" key="2">
    <source>
        <dbReference type="SAM" id="SignalP"/>
    </source>
</evidence>
<feature type="compositionally biased region" description="Low complexity" evidence="1">
    <location>
        <begin position="222"/>
        <end position="238"/>
    </location>
</feature>
<dbReference type="HOGENOM" id="CLU_555430_0_0_1"/>
<dbReference type="PANTHER" id="PTHR39460:SF1">
    <property type="entry name" value="C6 TRANSCRIPTION FACTOR"/>
    <property type="match status" value="1"/>
</dbReference>